<dbReference type="AlphaFoldDB" id="D1PRH2"/>
<name>D1PRH2_9FIRM</name>
<comment type="caution">
    <text evidence="1">The sequence shown here is derived from an EMBL/GenBank/DDBJ whole genome shotgun (WGS) entry which is preliminary data.</text>
</comment>
<evidence type="ECO:0000313" key="1">
    <source>
        <dbReference type="EMBL" id="EFB74698.1"/>
    </source>
</evidence>
<keyword evidence="2" id="KW-1185">Reference proteome</keyword>
<dbReference type="EMBL" id="ACBY02000060">
    <property type="protein sequence ID" value="EFB74698.1"/>
    <property type="molecule type" value="Genomic_DNA"/>
</dbReference>
<dbReference type="Pfam" id="PF11985">
    <property type="entry name" value="Phage_Mu_Gp27"/>
    <property type="match status" value="1"/>
</dbReference>
<dbReference type="Proteomes" id="UP000003438">
    <property type="component" value="Unassembled WGS sequence"/>
</dbReference>
<reference evidence="1" key="1">
    <citation type="submission" date="2009-12" db="EMBL/GenBank/DDBJ databases">
        <authorList>
            <person name="Weinstock G."/>
            <person name="Sodergren E."/>
            <person name="Clifton S."/>
            <person name="Fulton L."/>
            <person name="Fulton B."/>
            <person name="Courtney L."/>
            <person name="Fronick C."/>
            <person name="Harrison M."/>
            <person name="Strong C."/>
            <person name="Farmer C."/>
            <person name="Delahaunty K."/>
            <person name="Markovic C."/>
            <person name="Hall O."/>
            <person name="Minx P."/>
            <person name="Tomlinson C."/>
            <person name="Mitreva M."/>
            <person name="Nelson J."/>
            <person name="Hou S."/>
            <person name="Wollam A."/>
            <person name="Pepin K.H."/>
            <person name="Johnson M."/>
            <person name="Bhonagiri V."/>
            <person name="Nash W.E."/>
            <person name="Warren W."/>
            <person name="Chinwalla A."/>
            <person name="Mardis E.R."/>
            <person name="Wilson R.K."/>
        </authorList>
    </citation>
    <scope>NUCLEOTIDE SEQUENCE [LARGE SCALE GENOMIC DNA]</scope>
    <source>
        <strain evidence="1">DSM 15176</strain>
    </source>
</reference>
<organism evidence="1 2">
    <name type="scientific">Subdoligranulum variabile DSM 15176</name>
    <dbReference type="NCBI Taxonomy" id="411471"/>
    <lineage>
        <taxon>Bacteria</taxon>
        <taxon>Bacillati</taxon>
        <taxon>Bacillota</taxon>
        <taxon>Clostridia</taxon>
        <taxon>Eubacteriales</taxon>
        <taxon>Oscillospiraceae</taxon>
        <taxon>Subdoligranulum</taxon>
    </lineage>
</organism>
<accession>D1PRH2</accession>
<proteinExistence type="predicted"/>
<protein>
    <recommendedName>
        <fullName evidence="3">DUF3486 family protein</fullName>
    </recommendedName>
</protein>
<sequence length="192" mass="21730">MIMGWPFGKKAGNRKHSKIDSLPPEMKATVEEMILDGSATYSEIVEYLQEHGYSLSVSSVCRYAQGYVENMQTLQIAQQNFRSMMEELDRYPDLDTTEALVRIASQNLMSALASKKDEDWSKVGVDKLMNQISGLTRAVAYKKRVELQNKTDLEAGADDIKTALWTAMAKERPDLYRQVSAYLDRKTQESGT</sequence>
<dbReference type="InterPro" id="IPR021874">
    <property type="entry name" value="Phage_Mu_Gp27"/>
</dbReference>
<dbReference type="eggNOG" id="ENOG502Z8Z1">
    <property type="taxonomic scope" value="Bacteria"/>
</dbReference>
<dbReference type="STRING" id="411471.SUBVAR_07001"/>
<dbReference type="HOGENOM" id="CLU_124861_0_0_9"/>
<evidence type="ECO:0008006" key="3">
    <source>
        <dbReference type="Google" id="ProtNLM"/>
    </source>
</evidence>
<evidence type="ECO:0000313" key="2">
    <source>
        <dbReference type="Proteomes" id="UP000003438"/>
    </source>
</evidence>
<gene>
    <name evidence="1" type="ORF">SUBVAR_07001</name>
</gene>